<organism evidence="1 2">
    <name type="scientific">Podarcis lilfordi</name>
    <name type="common">Lilford's wall lizard</name>
    <dbReference type="NCBI Taxonomy" id="74358"/>
    <lineage>
        <taxon>Eukaryota</taxon>
        <taxon>Metazoa</taxon>
        <taxon>Chordata</taxon>
        <taxon>Craniata</taxon>
        <taxon>Vertebrata</taxon>
        <taxon>Euteleostomi</taxon>
        <taxon>Lepidosauria</taxon>
        <taxon>Squamata</taxon>
        <taxon>Bifurcata</taxon>
        <taxon>Unidentata</taxon>
        <taxon>Episquamata</taxon>
        <taxon>Laterata</taxon>
        <taxon>Lacertibaenia</taxon>
        <taxon>Lacertidae</taxon>
        <taxon>Podarcis</taxon>
    </lineage>
</organism>
<accession>A0AA35JW93</accession>
<evidence type="ECO:0000313" key="1">
    <source>
        <dbReference type="EMBL" id="CAI5767256.1"/>
    </source>
</evidence>
<protein>
    <submittedName>
        <fullName evidence="1">Uncharacterized protein</fullName>
    </submittedName>
</protein>
<keyword evidence="2" id="KW-1185">Reference proteome</keyword>
<proteinExistence type="predicted"/>
<evidence type="ECO:0000313" key="2">
    <source>
        <dbReference type="Proteomes" id="UP001178461"/>
    </source>
</evidence>
<sequence length="117" mass="12669">MGSGPRYFPFACWGGADGALLLFAKGSFFFCCCCSCYWCNLGQARVGLSLPENDFSRRPGAIPIFQESGPPSSPEDDGSALRHLTKTGDDSWLPNHPSGFCALFDSAAVHMARWKTP</sequence>
<dbReference type="AlphaFoldDB" id="A0AA35JW93"/>
<gene>
    <name evidence="1" type="ORF">PODLI_1B016999</name>
</gene>
<name>A0AA35JW93_9SAUR</name>
<dbReference type="Proteomes" id="UP001178461">
    <property type="component" value="Chromosome 2"/>
</dbReference>
<dbReference type="EMBL" id="OX395127">
    <property type="protein sequence ID" value="CAI5767256.1"/>
    <property type="molecule type" value="Genomic_DNA"/>
</dbReference>
<reference evidence="1" key="1">
    <citation type="submission" date="2022-12" db="EMBL/GenBank/DDBJ databases">
        <authorList>
            <person name="Alioto T."/>
            <person name="Alioto T."/>
            <person name="Gomez Garrido J."/>
        </authorList>
    </citation>
    <scope>NUCLEOTIDE SEQUENCE</scope>
</reference>